<evidence type="ECO:0008006" key="10">
    <source>
        <dbReference type="Google" id="ProtNLM"/>
    </source>
</evidence>
<keyword evidence="5" id="KW-0732">Signal</keyword>
<evidence type="ECO:0000313" key="9">
    <source>
        <dbReference type="Proteomes" id="UP000002729"/>
    </source>
</evidence>
<evidence type="ECO:0000256" key="5">
    <source>
        <dbReference type="SAM" id="SignalP"/>
    </source>
</evidence>
<accession>F0Y0U7</accession>
<feature type="chain" id="PRO_5003264286" description="Glycerate dehydrogenase" evidence="5">
    <location>
        <begin position="19"/>
        <end position="365"/>
    </location>
</feature>
<feature type="domain" description="D-isomer specific 2-hydroxyacid dehydrogenase NAD-binding" evidence="7">
    <location>
        <begin position="157"/>
        <end position="332"/>
    </location>
</feature>
<evidence type="ECO:0000259" key="7">
    <source>
        <dbReference type="Pfam" id="PF02826"/>
    </source>
</evidence>
<dbReference type="Pfam" id="PF02826">
    <property type="entry name" value="2-Hacid_dh_C"/>
    <property type="match status" value="1"/>
</dbReference>
<protein>
    <recommendedName>
        <fullName evidence="10">Glycerate dehydrogenase</fullName>
    </recommendedName>
</protein>
<dbReference type="OMA" id="MRIACYG"/>
<organism evidence="9">
    <name type="scientific">Aureococcus anophagefferens</name>
    <name type="common">Harmful bloom alga</name>
    <dbReference type="NCBI Taxonomy" id="44056"/>
    <lineage>
        <taxon>Eukaryota</taxon>
        <taxon>Sar</taxon>
        <taxon>Stramenopiles</taxon>
        <taxon>Ochrophyta</taxon>
        <taxon>Pelagophyceae</taxon>
        <taxon>Pelagomonadales</taxon>
        <taxon>Pelagomonadaceae</taxon>
        <taxon>Aureococcus</taxon>
    </lineage>
</organism>
<evidence type="ECO:0000256" key="1">
    <source>
        <dbReference type="ARBA" id="ARBA00005854"/>
    </source>
</evidence>
<dbReference type="InterPro" id="IPR006140">
    <property type="entry name" value="D-isomer_DH_NAD-bd"/>
</dbReference>
<dbReference type="SUPFAM" id="SSF51735">
    <property type="entry name" value="NAD(P)-binding Rossmann-fold domains"/>
    <property type="match status" value="1"/>
</dbReference>
<dbReference type="AlphaFoldDB" id="F0Y0U7"/>
<dbReference type="SUPFAM" id="SSF52283">
    <property type="entry name" value="Formate/glycerate dehydrogenase catalytic domain-like"/>
    <property type="match status" value="1"/>
</dbReference>
<dbReference type="PANTHER" id="PTHR43761:SF1">
    <property type="entry name" value="D-ISOMER SPECIFIC 2-HYDROXYACID DEHYDROGENASE CATALYTIC DOMAIN-CONTAINING PROTEIN-RELATED"/>
    <property type="match status" value="1"/>
</dbReference>
<dbReference type="OrthoDB" id="9991913at2759"/>
<dbReference type="InterPro" id="IPR036291">
    <property type="entry name" value="NAD(P)-bd_dom_sf"/>
</dbReference>
<evidence type="ECO:0000259" key="6">
    <source>
        <dbReference type="Pfam" id="PF00389"/>
    </source>
</evidence>
<dbReference type="InParanoid" id="F0Y0U7"/>
<dbReference type="Pfam" id="PF00389">
    <property type="entry name" value="2-Hacid_dh"/>
    <property type="match status" value="1"/>
</dbReference>
<evidence type="ECO:0000256" key="3">
    <source>
        <dbReference type="ARBA" id="ARBA00023027"/>
    </source>
</evidence>
<proteinExistence type="inferred from homology"/>
<dbReference type="InterPro" id="IPR029753">
    <property type="entry name" value="D-isomer_DH_CS"/>
</dbReference>
<feature type="signal peptide" evidence="5">
    <location>
        <begin position="1"/>
        <end position="18"/>
    </location>
</feature>
<sequence length="365" mass="37224">MPLRWLLLAASARCLVVPRAPRPGNKLHDSVAPRPCTALHAKVVVADGFTATANAGFASLRDAWLPAVGDGDELEVHDRTAPGDVVAVLDGAAVAVVNKVRITDAVLAALPDLGLVCVTATGVNNVDLDACARRGVLVSNVPAYSTPSVAQWVAACLLDAAVALRPQAGAVAAGAWAASPDFCAFPERTFELRGRTFVAVGRGAIGEAAGAVAEALGMAVVFARAPGRGGDGGELARALATADVVSLHVPLADNTARLVDGRFLAALKPGAILVNSARGGVVDEAALLAALDEGSLERAYLDVLDDEPPSDPASTSARLAAHPRAVVTPHTAWATNEARQRLRDVACGNVRAFLAGEPLPTPAAS</sequence>
<dbReference type="InterPro" id="IPR050418">
    <property type="entry name" value="D-iso_2-hydroxyacid_DH_PdxB"/>
</dbReference>
<name>F0Y0U7_AURAN</name>
<dbReference type="GO" id="GO:0051287">
    <property type="term" value="F:NAD binding"/>
    <property type="evidence" value="ECO:0007669"/>
    <property type="project" value="InterPro"/>
</dbReference>
<dbReference type="GO" id="GO:0016616">
    <property type="term" value="F:oxidoreductase activity, acting on the CH-OH group of donors, NAD or NADP as acceptor"/>
    <property type="evidence" value="ECO:0007669"/>
    <property type="project" value="InterPro"/>
</dbReference>
<dbReference type="InterPro" id="IPR006139">
    <property type="entry name" value="D-isomer_2_OHA_DH_cat_dom"/>
</dbReference>
<gene>
    <name evidence="8" type="ORF">AURANDRAFT_61643</name>
</gene>
<dbReference type="PANTHER" id="PTHR43761">
    <property type="entry name" value="D-ISOMER SPECIFIC 2-HYDROXYACID DEHYDROGENASE FAMILY PROTEIN (AFU_ORTHOLOGUE AFUA_1G13630)"/>
    <property type="match status" value="1"/>
</dbReference>
<keyword evidence="9" id="KW-1185">Reference proteome</keyword>
<dbReference type="GeneID" id="20223561"/>
<evidence type="ECO:0000256" key="4">
    <source>
        <dbReference type="RuleBase" id="RU003719"/>
    </source>
</evidence>
<dbReference type="eggNOG" id="KOG0068">
    <property type="taxonomic scope" value="Eukaryota"/>
</dbReference>
<dbReference type="Gene3D" id="3.40.50.720">
    <property type="entry name" value="NAD(P)-binding Rossmann-like Domain"/>
    <property type="match status" value="2"/>
</dbReference>
<evidence type="ECO:0000256" key="2">
    <source>
        <dbReference type="ARBA" id="ARBA00023002"/>
    </source>
</evidence>
<dbReference type="PROSITE" id="PS00670">
    <property type="entry name" value="D_2_HYDROXYACID_DH_2"/>
    <property type="match status" value="1"/>
</dbReference>
<reference evidence="8 9" key="1">
    <citation type="journal article" date="2011" name="Proc. Natl. Acad. Sci. U.S.A.">
        <title>Niche of harmful alga Aureococcus anophagefferens revealed through ecogenomics.</title>
        <authorList>
            <person name="Gobler C.J."/>
            <person name="Berry D.L."/>
            <person name="Dyhrman S.T."/>
            <person name="Wilhelm S.W."/>
            <person name="Salamov A."/>
            <person name="Lobanov A.V."/>
            <person name="Zhang Y."/>
            <person name="Collier J.L."/>
            <person name="Wurch L.L."/>
            <person name="Kustka A.B."/>
            <person name="Dill B.D."/>
            <person name="Shah M."/>
            <person name="VerBerkmoes N.C."/>
            <person name="Kuo A."/>
            <person name="Terry A."/>
            <person name="Pangilinan J."/>
            <person name="Lindquist E.A."/>
            <person name="Lucas S."/>
            <person name="Paulsen I.T."/>
            <person name="Hattenrath-Lehmann T.K."/>
            <person name="Talmage S.C."/>
            <person name="Walker E.A."/>
            <person name="Koch F."/>
            <person name="Burson A.M."/>
            <person name="Marcoval M.A."/>
            <person name="Tang Y.Z."/>
            <person name="Lecleir G.R."/>
            <person name="Coyne K.J."/>
            <person name="Berg G.M."/>
            <person name="Bertrand E.M."/>
            <person name="Saito M.A."/>
            <person name="Gladyshev V.N."/>
            <person name="Grigoriev I.V."/>
        </authorList>
    </citation>
    <scope>NUCLEOTIDE SEQUENCE [LARGE SCALE GENOMIC DNA]</scope>
    <source>
        <strain evidence="9">CCMP 1984</strain>
    </source>
</reference>
<keyword evidence="3" id="KW-0520">NAD</keyword>
<evidence type="ECO:0000313" key="8">
    <source>
        <dbReference type="EMBL" id="EGB11679.1"/>
    </source>
</evidence>
<dbReference type="EMBL" id="GL833122">
    <property type="protein sequence ID" value="EGB11679.1"/>
    <property type="molecule type" value="Genomic_DNA"/>
</dbReference>
<keyword evidence="2 4" id="KW-0560">Oxidoreductase</keyword>
<dbReference type="KEGG" id="aaf:AURANDRAFT_61643"/>
<dbReference type="PROSITE" id="PS00671">
    <property type="entry name" value="D_2_HYDROXYACID_DH_3"/>
    <property type="match status" value="1"/>
</dbReference>
<feature type="domain" description="D-isomer specific 2-hydroxyacid dehydrogenase catalytic" evidence="6">
    <location>
        <begin position="60"/>
        <end position="361"/>
    </location>
</feature>
<dbReference type="Proteomes" id="UP000002729">
    <property type="component" value="Unassembled WGS sequence"/>
</dbReference>
<comment type="similarity">
    <text evidence="1 4">Belongs to the D-isomer specific 2-hydroxyacid dehydrogenase family.</text>
</comment>
<dbReference type="RefSeq" id="XP_009034022.1">
    <property type="nucleotide sequence ID" value="XM_009035774.1"/>
</dbReference>